<accession>A0A1V6S1Z3</accession>
<organism evidence="1 2">
    <name type="scientific">Penicillium vulpinum</name>
    <dbReference type="NCBI Taxonomy" id="29845"/>
    <lineage>
        <taxon>Eukaryota</taxon>
        <taxon>Fungi</taxon>
        <taxon>Dikarya</taxon>
        <taxon>Ascomycota</taxon>
        <taxon>Pezizomycotina</taxon>
        <taxon>Eurotiomycetes</taxon>
        <taxon>Eurotiomycetidae</taxon>
        <taxon>Eurotiales</taxon>
        <taxon>Aspergillaceae</taxon>
        <taxon>Penicillium</taxon>
    </lineage>
</organism>
<evidence type="ECO:0000313" key="2">
    <source>
        <dbReference type="Proteomes" id="UP000191518"/>
    </source>
</evidence>
<dbReference type="Proteomes" id="UP000191518">
    <property type="component" value="Unassembled WGS sequence"/>
</dbReference>
<proteinExistence type="predicted"/>
<dbReference type="EMBL" id="MDYP01000012">
    <property type="protein sequence ID" value="OQE07653.1"/>
    <property type="molecule type" value="Genomic_DNA"/>
</dbReference>
<protein>
    <submittedName>
        <fullName evidence="1">Uncharacterized protein</fullName>
    </submittedName>
</protein>
<gene>
    <name evidence="1" type="ORF">PENVUL_c012G04859</name>
</gene>
<keyword evidence="2" id="KW-1185">Reference proteome</keyword>
<reference evidence="2" key="1">
    <citation type="journal article" date="2017" name="Nat. Microbiol.">
        <title>Global analysis of biosynthetic gene clusters reveals vast potential of secondary metabolite production in Penicillium species.</title>
        <authorList>
            <person name="Nielsen J.C."/>
            <person name="Grijseels S."/>
            <person name="Prigent S."/>
            <person name="Ji B."/>
            <person name="Dainat J."/>
            <person name="Nielsen K.F."/>
            <person name="Frisvad J.C."/>
            <person name="Workman M."/>
            <person name="Nielsen J."/>
        </authorList>
    </citation>
    <scope>NUCLEOTIDE SEQUENCE [LARGE SCALE GENOMIC DNA]</scope>
    <source>
        <strain evidence="2">IBT 29486</strain>
    </source>
</reference>
<dbReference type="AlphaFoldDB" id="A0A1V6S1Z3"/>
<comment type="caution">
    <text evidence="1">The sequence shown here is derived from an EMBL/GenBank/DDBJ whole genome shotgun (WGS) entry which is preliminary data.</text>
</comment>
<name>A0A1V6S1Z3_9EURO</name>
<dbReference type="OrthoDB" id="4473276at2759"/>
<evidence type="ECO:0000313" key="1">
    <source>
        <dbReference type="EMBL" id="OQE07653.1"/>
    </source>
</evidence>
<sequence>MAAVSSFRYSTGEITTAEKAKSFSWEAPIPVNRFWDSFSYPTARNFLANFSDHELEQLAVDPMGINPDDTTDQQKKLQLLLQLLRNKLAKEEAAISPPQSFYEVDYKRWNGIWQGIYTLENELDLPQAEETVRMLVEKRLDDSNVIPIHLLAEHLVKIWKYKEAEETARSVYEWMVSRPHLGKHSPQALNARRIIAKALWGQGPSRRSEAEALVAEIHELVYGMGGSKFAIYQEEEARLNEEMVAGLNLVIKKSY</sequence>